<comment type="caution">
    <text evidence="2">The sequence shown here is derived from an EMBL/GenBank/DDBJ whole genome shotgun (WGS) entry which is preliminary data.</text>
</comment>
<dbReference type="SUPFAM" id="SSF53041">
    <property type="entry name" value="Resolvase-like"/>
    <property type="match status" value="1"/>
</dbReference>
<dbReference type="InterPro" id="IPR011109">
    <property type="entry name" value="DNA_bind_recombinase_dom"/>
</dbReference>
<dbReference type="PANTHER" id="PTHR30461">
    <property type="entry name" value="DNA-INVERTASE FROM LAMBDOID PROPHAGE"/>
    <property type="match status" value="1"/>
</dbReference>
<keyword evidence="3" id="KW-1185">Reference proteome</keyword>
<dbReference type="Pfam" id="PF07508">
    <property type="entry name" value="Recombinase"/>
    <property type="match status" value="1"/>
</dbReference>
<dbReference type="GO" id="GO:0003677">
    <property type="term" value="F:DNA binding"/>
    <property type="evidence" value="ECO:0007669"/>
    <property type="project" value="InterPro"/>
</dbReference>
<reference evidence="2 3" key="1">
    <citation type="submission" date="2017-03" db="EMBL/GenBank/DDBJ databases">
        <authorList>
            <person name="Safronova V.I."/>
            <person name="Sazanova A.L."/>
            <person name="Chirak E.R."/>
        </authorList>
    </citation>
    <scope>NUCLEOTIDE SEQUENCE [LARGE SCALE GENOMIC DNA]</scope>
    <source>
        <strain evidence="2 3">Opo-243</strain>
    </source>
</reference>
<dbReference type="InterPro" id="IPR006119">
    <property type="entry name" value="Resolv_N"/>
</dbReference>
<dbReference type="CDD" id="cd00338">
    <property type="entry name" value="Ser_Recombinase"/>
    <property type="match status" value="1"/>
</dbReference>
<dbReference type="PROSITE" id="PS51737">
    <property type="entry name" value="RECOMBINASE_DNA_BIND"/>
    <property type="match status" value="1"/>
</dbReference>
<dbReference type="FunFam" id="3.40.50.1390:FF:000008">
    <property type="entry name" value="DNA recombinase"/>
    <property type="match status" value="1"/>
</dbReference>
<sequence length="525" mass="58970">MGTALTVQNVRLPRRREIELRAAQYIRMSTDRQQYSVPNQMAAIAVYAAEHHLTIVRTYLDEGISGLRIKNRAGLIGLLNDIQSGSADFANVLVRDVSRWGRFQDSDEAAYYEFICKLAGVKVLYCSEVFENDGSPMSGLWKNMKRVMAAEDSRNQSAKVFAGQSRIAGLGYWVGGQPGYALRRELFDAMGNSRGLLQPGQWKALQNERVALRPGPPDEIAIVQWIFATFVGGEEETAIARELNAIGVANHRGVPWNLQMIGRILRNENYIGNVVYCRTSNYLRGRRVINGKHKWVRREGALEQIVPAKVFDAAQQIIERRLRQRLSSDEMLKKLRVLQLRLGTLSANAINRAKGLPSADNYSRRFGSLRKAYALIGYVPDADYRYLETRGERMDLVKRIAVEIGTGLPSADPNLIVERAGGCLAIKDGSFISLRVVRSWQHSQKHCLVWSLRRGSKARPGLAVVARLDEQNRAPIDFILAPISAVPERPVIMTEAVVNKRYPSRFKDTAGLIRALKRRLRAAMA</sequence>
<dbReference type="GO" id="GO:0000150">
    <property type="term" value="F:DNA strand exchange activity"/>
    <property type="evidence" value="ECO:0007669"/>
    <property type="project" value="InterPro"/>
</dbReference>
<accession>A0A4Q1VE56</accession>
<dbReference type="InterPro" id="IPR038109">
    <property type="entry name" value="DNA_bind_recomb_sf"/>
</dbReference>
<protein>
    <recommendedName>
        <fullName evidence="1">Recombinase domain-containing protein</fullName>
    </recommendedName>
</protein>
<organism evidence="2 3">
    <name type="scientific">Bradyrhizobium betae</name>
    <dbReference type="NCBI Taxonomy" id="244734"/>
    <lineage>
        <taxon>Bacteria</taxon>
        <taxon>Pseudomonadati</taxon>
        <taxon>Pseudomonadota</taxon>
        <taxon>Alphaproteobacteria</taxon>
        <taxon>Hyphomicrobiales</taxon>
        <taxon>Nitrobacteraceae</taxon>
        <taxon>Bradyrhizobium</taxon>
    </lineage>
</organism>
<dbReference type="Proteomes" id="UP000290819">
    <property type="component" value="Unassembled WGS sequence"/>
</dbReference>
<dbReference type="Gene3D" id="3.90.1750.20">
    <property type="entry name" value="Putative Large Serine Recombinase, Chain B, Domain 2"/>
    <property type="match status" value="1"/>
</dbReference>
<proteinExistence type="predicted"/>
<evidence type="ECO:0000259" key="1">
    <source>
        <dbReference type="PROSITE" id="PS51737"/>
    </source>
</evidence>
<dbReference type="RefSeq" id="WP_129270612.1">
    <property type="nucleotide sequence ID" value="NZ_MZXW01000016.1"/>
</dbReference>
<dbReference type="SMART" id="SM00857">
    <property type="entry name" value="Resolvase"/>
    <property type="match status" value="1"/>
</dbReference>
<dbReference type="Pfam" id="PF00239">
    <property type="entry name" value="Resolvase"/>
    <property type="match status" value="1"/>
</dbReference>
<dbReference type="AlphaFoldDB" id="A0A4Q1VE56"/>
<dbReference type="InterPro" id="IPR050639">
    <property type="entry name" value="SSR_resolvase"/>
</dbReference>
<evidence type="ECO:0000313" key="3">
    <source>
        <dbReference type="Proteomes" id="UP000290819"/>
    </source>
</evidence>
<evidence type="ECO:0000313" key="2">
    <source>
        <dbReference type="EMBL" id="RXT48744.1"/>
    </source>
</evidence>
<dbReference type="EMBL" id="MZXW01000016">
    <property type="protein sequence ID" value="RXT48744.1"/>
    <property type="molecule type" value="Genomic_DNA"/>
</dbReference>
<dbReference type="PANTHER" id="PTHR30461:SF23">
    <property type="entry name" value="DNA RECOMBINASE-RELATED"/>
    <property type="match status" value="1"/>
</dbReference>
<name>A0A4Q1VE56_9BRAD</name>
<dbReference type="Gene3D" id="3.40.50.1390">
    <property type="entry name" value="Resolvase, N-terminal catalytic domain"/>
    <property type="match status" value="1"/>
</dbReference>
<feature type="domain" description="Recombinase" evidence="1">
    <location>
        <begin position="202"/>
        <end position="324"/>
    </location>
</feature>
<gene>
    <name evidence="2" type="ORF">B5V03_12630</name>
</gene>
<dbReference type="InterPro" id="IPR036162">
    <property type="entry name" value="Resolvase-like_N_sf"/>
</dbReference>
<dbReference type="OrthoDB" id="7735915at2"/>